<proteinExistence type="predicted"/>
<dbReference type="AlphaFoldDB" id="A0A0A8ZE28"/>
<accession>A0A0A8ZE28</accession>
<protein>
    <submittedName>
        <fullName evidence="1">Uncharacterized protein</fullName>
    </submittedName>
</protein>
<reference evidence="1" key="2">
    <citation type="journal article" date="2015" name="Data Brief">
        <title>Shoot transcriptome of the giant reed, Arundo donax.</title>
        <authorList>
            <person name="Barrero R.A."/>
            <person name="Guerrero F.D."/>
            <person name="Moolhuijzen P."/>
            <person name="Goolsby J.A."/>
            <person name="Tidwell J."/>
            <person name="Bellgard S.E."/>
            <person name="Bellgard M.I."/>
        </authorList>
    </citation>
    <scope>NUCLEOTIDE SEQUENCE</scope>
    <source>
        <tissue evidence="1">Shoot tissue taken approximately 20 cm above the soil surface</tissue>
    </source>
</reference>
<dbReference type="EMBL" id="GBRH01260829">
    <property type="protein sequence ID" value="JAD37066.1"/>
    <property type="molecule type" value="Transcribed_RNA"/>
</dbReference>
<evidence type="ECO:0000313" key="1">
    <source>
        <dbReference type="EMBL" id="JAD37066.1"/>
    </source>
</evidence>
<sequence>MVLCLLTFRINSVAPSEIRKECKYVAFI</sequence>
<reference evidence="1" key="1">
    <citation type="submission" date="2014-09" db="EMBL/GenBank/DDBJ databases">
        <authorList>
            <person name="Magalhaes I.L.F."/>
            <person name="Oliveira U."/>
            <person name="Santos F.R."/>
            <person name="Vidigal T.H.D.A."/>
            <person name="Brescovit A.D."/>
            <person name="Santos A.J."/>
        </authorList>
    </citation>
    <scope>NUCLEOTIDE SEQUENCE</scope>
    <source>
        <tissue evidence="1">Shoot tissue taken approximately 20 cm above the soil surface</tissue>
    </source>
</reference>
<name>A0A0A8ZE28_ARUDO</name>
<organism evidence="1">
    <name type="scientific">Arundo donax</name>
    <name type="common">Giant reed</name>
    <name type="synonym">Donax arundinaceus</name>
    <dbReference type="NCBI Taxonomy" id="35708"/>
    <lineage>
        <taxon>Eukaryota</taxon>
        <taxon>Viridiplantae</taxon>
        <taxon>Streptophyta</taxon>
        <taxon>Embryophyta</taxon>
        <taxon>Tracheophyta</taxon>
        <taxon>Spermatophyta</taxon>
        <taxon>Magnoliopsida</taxon>
        <taxon>Liliopsida</taxon>
        <taxon>Poales</taxon>
        <taxon>Poaceae</taxon>
        <taxon>PACMAD clade</taxon>
        <taxon>Arundinoideae</taxon>
        <taxon>Arundineae</taxon>
        <taxon>Arundo</taxon>
    </lineage>
</organism>